<feature type="non-terminal residue" evidence="1">
    <location>
        <position position="1"/>
    </location>
</feature>
<evidence type="ECO:0008006" key="2">
    <source>
        <dbReference type="Google" id="ProtNLM"/>
    </source>
</evidence>
<reference evidence="1" key="1">
    <citation type="journal article" date="2014" name="Front. Microbiol.">
        <title>High frequency of phylogenetically diverse reductive dehalogenase-homologous genes in deep subseafloor sedimentary metagenomes.</title>
        <authorList>
            <person name="Kawai M."/>
            <person name="Futagami T."/>
            <person name="Toyoda A."/>
            <person name="Takaki Y."/>
            <person name="Nishi S."/>
            <person name="Hori S."/>
            <person name="Arai W."/>
            <person name="Tsubouchi T."/>
            <person name="Morono Y."/>
            <person name="Uchiyama I."/>
            <person name="Ito T."/>
            <person name="Fujiyama A."/>
            <person name="Inagaki F."/>
            <person name="Takami H."/>
        </authorList>
    </citation>
    <scope>NUCLEOTIDE SEQUENCE</scope>
    <source>
        <strain evidence="1">Expedition CK06-06</strain>
    </source>
</reference>
<sequence>LTDNVLVRLFSVAAHDLKLDERISEFIDVKEIDVGYYNIPLEWFEQSIDAIEVNPLFLSLKKANPDFPTYIKCLCELHKRRYKFQKILNLQPIPEMIQIINRCLLEYGIFPPKTLASWLIWRKWIYDIDNRSAQETGYLFEPILTSSIGGVSYSASKSPIRRTGDTTKGRQVDCIYDDFAYEFKMRVTIAASGQGRFKEELSYAEDCKSSGYKPVLIVLDPTPSARLDELIKEYEEYNG</sequence>
<name>X1AVH9_9ZZZZ</name>
<evidence type="ECO:0000313" key="1">
    <source>
        <dbReference type="EMBL" id="GAG76238.1"/>
    </source>
</evidence>
<gene>
    <name evidence="1" type="ORF">S01H4_27338</name>
</gene>
<organism evidence="1">
    <name type="scientific">marine sediment metagenome</name>
    <dbReference type="NCBI Taxonomy" id="412755"/>
    <lineage>
        <taxon>unclassified sequences</taxon>
        <taxon>metagenomes</taxon>
        <taxon>ecological metagenomes</taxon>
    </lineage>
</organism>
<dbReference type="EMBL" id="BART01013345">
    <property type="protein sequence ID" value="GAG76238.1"/>
    <property type="molecule type" value="Genomic_DNA"/>
</dbReference>
<dbReference type="AlphaFoldDB" id="X1AVH9"/>
<proteinExistence type="predicted"/>
<comment type="caution">
    <text evidence="1">The sequence shown here is derived from an EMBL/GenBank/DDBJ whole genome shotgun (WGS) entry which is preliminary data.</text>
</comment>
<feature type="non-terminal residue" evidence="1">
    <location>
        <position position="239"/>
    </location>
</feature>
<protein>
    <recommendedName>
        <fullName evidence="2">Restriction endonuclease</fullName>
    </recommendedName>
</protein>
<accession>X1AVH9</accession>